<gene>
    <name evidence="3" type="ORF">NEMVEDRAFT_v1g218142</name>
</gene>
<feature type="region of interest" description="Disordered" evidence="1">
    <location>
        <begin position="527"/>
        <end position="573"/>
    </location>
</feature>
<dbReference type="InParanoid" id="A7SVK8"/>
<feature type="compositionally biased region" description="Polar residues" evidence="1">
    <location>
        <begin position="177"/>
        <end position="186"/>
    </location>
</feature>
<dbReference type="AlphaFoldDB" id="A7SVK8"/>
<dbReference type="Proteomes" id="UP000001593">
    <property type="component" value="Unassembled WGS sequence"/>
</dbReference>
<evidence type="ECO:0000259" key="2">
    <source>
        <dbReference type="PROSITE" id="PS50011"/>
    </source>
</evidence>
<feature type="compositionally biased region" description="Low complexity" evidence="1">
    <location>
        <begin position="69"/>
        <end position="82"/>
    </location>
</feature>
<sequence>MVEGLDMAGTGEDQAGDNRRPETPDTDLQGTALEVPIEVQTMITRTTDTDMAEGDLNSGIPAEEDMADSDSCGSDDTGSSASEPTPQWLQRAISLCSEGEDIEVLAAAADEDELFGELEYPKAFSDVEEDDLGSPLHLSYKIHDSSSENFADISQDDLDNSILSNGSDEALHKDGKSGSQQSQTKISSEEKFQGQTKLTKNNSRNGHSEDTELSVMNRPDTIPPSKSDTDLNSYSKDAHSSLESDRVSTPPEGKSCVLTTHDIAEMTSNGESDYLFVAAHTIRKALDCEVNGRYEEAFNLYRACVSLLLSGVQGEQDVKRRDAVRRKTAQYLLKAEALYTAYVHDLQKSEASSDQDQDKPNHVVTEGPSHTHMTSPQGAHKYKSITLSNLKVIGITGKVMLVENPDISETFIMKVLHKSEGHNSRRSSKSHDHRKRKLLKRAYATCPFMVRLYSHYETANSIFLLLEHARGGRLWDYLSGFIRPIESQQYVLSTTDSQDAVRTNSLGDDLDKVNLEECVGNDLDVKFPQSRYSRTPSPIPGNSSGHSKNTTIRSRNGVSSGTNKTEGTESRKGSSLFARLDEYFNSSPCHVPEEYIRTWMAEVVLALSHLHSTGIICRDLNPHNLLLDESGHILLTYFSVWDEVERHVDESAREQRYCAPELSSLEEVRASADWWSVGVLMYELLMGKTFVHTHPWGFHSHSEITFSEHISKEAKSLIRELLRVTPSERLGSGVNGVEDIKSHPFFAEVNWRTLGLLHTSPR</sequence>
<evidence type="ECO:0000256" key="1">
    <source>
        <dbReference type="SAM" id="MobiDB-lite"/>
    </source>
</evidence>
<dbReference type="SUPFAM" id="SSF116846">
    <property type="entry name" value="MIT domain"/>
    <property type="match status" value="1"/>
</dbReference>
<proteinExistence type="predicted"/>
<evidence type="ECO:0000313" key="4">
    <source>
        <dbReference type="Proteomes" id="UP000001593"/>
    </source>
</evidence>
<dbReference type="PhylomeDB" id="A7SVK8"/>
<dbReference type="Gene3D" id="3.30.200.20">
    <property type="entry name" value="Phosphorylase Kinase, domain 1"/>
    <property type="match status" value="1"/>
</dbReference>
<feature type="compositionally biased region" description="Polar residues" evidence="1">
    <location>
        <begin position="224"/>
        <end position="235"/>
    </location>
</feature>
<dbReference type="GO" id="GO:0005524">
    <property type="term" value="F:ATP binding"/>
    <property type="evidence" value="ECO:0007669"/>
    <property type="project" value="InterPro"/>
</dbReference>
<organism evidence="3 4">
    <name type="scientific">Nematostella vectensis</name>
    <name type="common">Starlet sea anemone</name>
    <dbReference type="NCBI Taxonomy" id="45351"/>
    <lineage>
        <taxon>Eukaryota</taxon>
        <taxon>Metazoa</taxon>
        <taxon>Cnidaria</taxon>
        <taxon>Anthozoa</taxon>
        <taxon>Hexacorallia</taxon>
        <taxon>Actiniaria</taxon>
        <taxon>Edwardsiidae</taxon>
        <taxon>Nematostella</taxon>
    </lineage>
</organism>
<name>A7SVK8_NEMVE</name>
<accession>A7SVK8</accession>
<dbReference type="SMART" id="SM00220">
    <property type="entry name" value="S_TKc"/>
    <property type="match status" value="1"/>
</dbReference>
<dbReference type="CDD" id="cd02677">
    <property type="entry name" value="MIT_SNX15"/>
    <property type="match status" value="1"/>
</dbReference>
<dbReference type="SMART" id="SM00745">
    <property type="entry name" value="MIT"/>
    <property type="match status" value="1"/>
</dbReference>
<dbReference type="STRING" id="45351.A7SVK8"/>
<reference evidence="3 4" key="1">
    <citation type="journal article" date="2007" name="Science">
        <title>Sea anemone genome reveals ancestral eumetazoan gene repertoire and genomic organization.</title>
        <authorList>
            <person name="Putnam N.H."/>
            <person name="Srivastava M."/>
            <person name="Hellsten U."/>
            <person name="Dirks B."/>
            <person name="Chapman J."/>
            <person name="Salamov A."/>
            <person name="Terry A."/>
            <person name="Shapiro H."/>
            <person name="Lindquist E."/>
            <person name="Kapitonov V.V."/>
            <person name="Jurka J."/>
            <person name="Genikhovich G."/>
            <person name="Grigoriev I.V."/>
            <person name="Lucas S.M."/>
            <person name="Steele R.E."/>
            <person name="Finnerty J.R."/>
            <person name="Technau U."/>
            <person name="Martindale M.Q."/>
            <person name="Rokhsar D.S."/>
        </authorList>
    </citation>
    <scope>NUCLEOTIDE SEQUENCE [LARGE SCALE GENOMIC DNA]</scope>
    <source>
        <strain evidence="4">CH2 X CH6</strain>
    </source>
</reference>
<feature type="region of interest" description="Disordered" evidence="1">
    <location>
        <begin position="349"/>
        <end position="378"/>
    </location>
</feature>
<dbReference type="InterPro" id="IPR000719">
    <property type="entry name" value="Prot_kinase_dom"/>
</dbReference>
<dbReference type="GO" id="GO:0004672">
    <property type="term" value="F:protein kinase activity"/>
    <property type="evidence" value="ECO:0007669"/>
    <property type="project" value="InterPro"/>
</dbReference>
<evidence type="ECO:0000313" key="3">
    <source>
        <dbReference type="EMBL" id="EDO32267.1"/>
    </source>
</evidence>
<feature type="domain" description="Protein kinase" evidence="2">
    <location>
        <begin position="385"/>
        <end position="746"/>
    </location>
</feature>
<dbReference type="InterPro" id="IPR051866">
    <property type="entry name" value="Intracell_Sig-Traffick_Protein"/>
</dbReference>
<dbReference type="Pfam" id="PF00069">
    <property type="entry name" value="Pkinase"/>
    <property type="match status" value="1"/>
</dbReference>
<protein>
    <recommendedName>
        <fullName evidence="2">Protein kinase domain-containing protein</fullName>
    </recommendedName>
</protein>
<dbReference type="Gene3D" id="1.20.58.80">
    <property type="entry name" value="Phosphotransferase system, lactose/cellobiose-type IIA subunit"/>
    <property type="match status" value="1"/>
</dbReference>
<feature type="compositionally biased region" description="Polar residues" evidence="1">
    <location>
        <begin position="193"/>
        <end position="205"/>
    </location>
</feature>
<feature type="compositionally biased region" description="Basic and acidic residues" evidence="1">
    <location>
        <begin position="236"/>
        <end position="246"/>
    </location>
</feature>
<dbReference type="HOGENOM" id="CLU_366135_0_0_1"/>
<dbReference type="Gene3D" id="1.10.510.10">
    <property type="entry name" value="Transferase(Phosphotransferase) domain 1"/>
    <property type="match status" value="1"/>
</dbReference>
<dbReference type="EMBL" id="DS469838">
    <property type="protein sequence ID" value="EDO32267.1"/>
    <property type="molecule type" value="Genomic_DNA"/>
</dbReference>
<dbReference type="InterPro" id="IPR007330">
    <property type="entry name" value="MIT_dom"/>
</dbReference>
<dbReference type="InterPro" id="IPR036181">
    <property type="entry name" value="MIT_dom_sf"/>
</dbReference>
<dbReference type="Pfam" id="PF04212">
    <property type="entry name" value="MIT"/>
    <property type="match status" value="1"/>
</dbReference>
<feature type="region of interest" description="Disordered" evidence="1">
    <location>
        <begin position="1"/>
        <end position="86"/>
    </location>
</feature>
<dbReference type="PANTHER" id="PTHR15508:SF8">
    <property type="entry name" value="LD24550P"/>
    <property type="match status" value="1"/>
</dbReference>
<keyword evidence="4" id="KW-1185">Reference proteome</keyword>
<dbReference type="eggNOG" id="KOG0603">
    <property type="taxonomic scope" value="Eukaryota"/>
</dbReference>
<dbReference type="SUPFAM" id="SSF56112">
    <property type="entry name" value="Protein kinase-like (PK-like)"/>
    <property type="match status" value="1"/>
</dbReference>
<feature type="compositionally biased region" description="Polar residues" evidence="1">
    <location>
        <begin position="530"/>
        <end position="565"/>
    </location>
</feature>
<dbReference type="KEGG" id="nve:5503260"/>
<dbReference type="PROSITE" id="PS50011">
    <property type="entry name" value="PROTEIN_KINASE_DOM"/>
    <property type="match status" value="1"/>
</dbReference>
<feature type="region of interest" description="Disordered" evidence="1">
    <location>
        <begin position="157"/>
        <end position="253"/>
    </location>
</feature>
<dbReference type="PANTHER" id="PTHR15508">
    <property type="entry name" value="RIBOSOMAL PROTEIN S6 KINASE"/>
    <property type="match status" value="1"/>
</dbReference>
<dbReference type="InterPro" id="IPR011009">
    <property type="entry name" value="Kinase-like_dom_sf"/>
</dbReference>